<reference evidence="2 3" key="1">
    <citation type="submission" date="2024-04" db="EMBL/GenBank/DDBJ databases">
        <title>Albibacterium profundi sp. nov., isolated from sediment of the Challenger Deep of Mariana Trench.</title>
        <authorList>
            <person name="Wang Y."/>
        </authorList>
    </citation>
    <scope>NUCLEOTIDE SEQUENCE [LARGE SCALE GENOMIC DNA]</scope>
    <source>
        <strain evidence="2 3">RHL897</strain>
    </source>
</reference>
<evidence type="ECO:0000313" key="2">
    <source>
        <dbReference type="EMBL" id="MFB5944556.1"/>
    </source>
</evidence>
<dbReference type="InterPro" id="IPR008620">
    <property type="entry name" value="FixH"/>
</dbReference>
<organism evidence="2 3">
    <name type="scientific">Albibacterium profundi</name>
    <dbReference type="NCBI Taxonomy" id="3134906"/>
    <lineage>
        <taxon>Bacteria</taxon>
        <taxon>Pseudomonadati</taxon>
        <taxon>Bacteroidota</taxon>
        <taxon>Sphingobacteriia</taxon>
        <taxon>Sphingobacteriales</taxon>
        <taxon>Sphingobacteriaceae</taxon>
        <taxon>Albibacterium</taxon>
    </lineage>
</organism>
<evidence type="ECO:0000313" key="3">
    <source>
        <dbReference type="Proteomes" id="UP001580928"/>
    </source>
</evidence>
<feature type="transmembrane region" description="Helical" evidence="1">
    <location>
        <begin position="7"/>
        <end position="26"/>
    </location>
</feature>
<keyword evidence="1" id="KW-0472">Membrane</keyword>
<dbReference type="RefSeq" id="WP_375556121.1">
    <property type="nucleotide sequence ID" value="NZ_JBBVGT010000002.1"/>
</dbReference>
<name>A0ABV5CAQ8_9SPHI</name>
<sequence length="142" mass="16394">MNWGVKIFITLLLFVIIAVSTGIYMVSNDHDSLIEEDYYEKGLEYDSTYNHKTNVKELNLEPQLVVDSGYMVIQFQETGSNGLLALRRESDSSQDLELPFSTKSNVFRLPIADLSDGRWNIRIDWKSHKGVPLLFEKSIYIR</sequence>
<keyword evidence="1" id="KW-1133">Transmembrane helix</keyword>
<dbReference type="Proteomes" id="UP001580928">
    <property type="component" value="Unassembled WGS sequence"/>
</dbReference>
<dbReference type="EMBL" id="JBBVGT010000002">
    <property type="protein sequence ID" value="MFB5944556.1"/>
    <property type="molecule type" value="Genomic_DNA"/>
</dbReference>
<keyword evidence="1" id="KW-0812">Transmembrane</keyword>
<protein>
    <submittedName>
        <fullName evidence="2">FixH family protein</fullName>
    </submittedName>
</protein>
<proteinExistence type="predicted"/>
<accession>A0ABV5CAQ8</accession>
<evidence type="ECO:0000256" key="1">
    <source>
        <dbReference type="SAM" id="Phobius"/>
    </source>
</evidence>
<comment type="caution">
    <text evidence="2">The sequence shown here is derived from an EMBL/GenBank/DDBJ whole genome shotgun (WGS) entry which is preliminary data.</text>
</comment>
<dbReference type="Pfam" id="PF05751">
    <property type="entry name" value="FixH"/>
    <property type="match status" value="1"/>
</dbReference>
<keyword evidence="3" id="KW-1185">Reference proteome</keyword>
<gene>
    <name evidence="2" type="ORF">WKR92_01785</name>
</gene>